<dbReference type="AlphaFoldDB" id="A0A3B9GU74"/>
<dbReference type="PIRSF" id="PIRSF011444">
    <property type="entry name" value="DUF1287"/>
    <property type="match status" value="1"/>
</dbReference>
<dbReference type="InterPro" id="IPR009706">
    <property type="entry name" value="DUF1287"/>
</dbReference>
<evidence type="ECO:0000313" key="1">
    <source>
        <dbReference type="EMBL" id="HAE25908.1"/>
    </source>
</evidence>
<name>A0A3B9GU74_9PROT</name>
<gene>
    <name evidence="1" type="ORF">DCG58_02005</name>
</gene>
<dbReference type="RefSeq" id="WP_272986691.1">
    <property type="nucleotide sequence ID" value="NZ_CAJQMV010000126.1"/>
</dbReference>
<reference evidence="1 2" key="1">
    <citation type="journal article" date="2018" name="Nat. Biotechnol.">
        <title>A standardized bacterial taxonomy based on genome phylogeny substantially revises the tree of life.</title>
        <authorList>
            <person name="Parks D.H."/>
            <person name="Chuvochina M."/>
            <person name="Waite D.W."/>
            <person name="Rinke C."/>
            <person name="Skarshewski A."/>
            <person name="Chaumeil P.A."/>
            <person name="Hugenholtz P."/>
        </authorList>
    </citation>
    <scope>NUCLEOTIDE SEQUENCE [LARGE SCALE GENOMIC DNA]</scope>
    <source>
        <strain evidence="1">UBA8733</strain>
    </source>
</reference>
<dbReference type="EMBL" id="DMAN01000043">
    <property type="protein sequence ID" value="HAE25908.1"/>
    <property type="molecule type" value="Genomic_DNA"/>
</dbReference>
<dbReference type="Pfam" id="PF06940">
    <property type="entry name" value="DUF1287"/>
    <property type="match status" value="1"/>
</dbReference>
<proteinExistence type="predicted"/>
<dbReference type="Proteomes" id="UP000259610">
    <property type="component" value="Unassembled WGS sequence"/>
</dbReference>
<accession>A0A3B9GU74</accession>
<evidence type="ECO:0000313" key="2">
    <source>
        <dbReference type="Proteomes" id="UP000259610"/>
    </source>
</evidence>
<protein>
    <submittedName>
        <fullName evidence="1">DUF1287 domain-containing protein</fullName>
    </submittedName>
</protein>
<comment type="caution">
    <text evidence="1">The sequence shown here is derived from an EMBL/GenBank/DDBJ whole genome shotgun (WGS) entry which is preliminary data.</text>
</comment>
<organism evidence="1 2">
    <name type="scientific">Hyphomonas adhaerens</name>
    <dbReference type="NCBI Taxonomy" id="81029"/>
    <lineage>
        <taxon>Bacteria</taxon>
        <taxon>Pseudomonadati</taxon>
        <taxon>Pseudomonadota</taxon>
        <taxon>Alphaproteobacteria</taxon>
        <taxon>Hyphomonadales</taxon>
        <taxon>Hyphomonadaceae</taxon>
        <taxon>Hyphomonas</taxon>
    </lineage>
</organism>
<sequence>MQTRRSMLVSTLALPLLPGTFGERALPFAVRLSKAARDQIGVTRSYDGAYVRLDYPMGDVDRSTGVCTDVVIRAYRDAFDVDLQMLVHNDMKTAFTDYPKIWGLSRPDWNIDHRRVPNLERFFERKGADLPLPQTLDGWNPGDLYTMRLGGRLPHIGIVSDKRTSAGHPYVIHNIGGGTQEEDILGMFDDERRFRYEVAA</sequence>